<dbReference type="PROSITE" id="PS51257">
    <property type="entry name" value="PROKAR_LIPOPROTEIN"/>
    <property type="match status" value="1"/>
</dbReference>
<name>A0A2M9R5L7_9FLAO</name>
<dbReference type="RefSeq" id="WP_100677713.1">
    <property type="nucleotide sequence ID" value="NZ_NIPO01000001.1"/>
</dbReference>
<evidence type="ECO:0000313" key="2">
    <source>
        <dbReference type="EMBL" id="PJR04150.1"/>
    </source>
</evidence>
<keyword evidence="3" id="KW-1185">Reference proteome</keyword>
<comment type="caution">
    <text evidence="2">The sequence shown here is derived from an EMBL/GenBank/DDBJ whole genome shotgun (WGS) entry which is preliminary data.</text>
</comment>
<protein>
    <recommendedName>
        <fullName evidence="4">Copper resistance protein NlpE</fullName>
    </recommendedName>
</protein>
<dbReference type="Gene3D" id="2.40.128.640">
    <property type="match status" value="1"/>
</dbReference>
<dbReference type="InterPro" id="IPR007298">
    <property type="entry name" value="Cu-R_lipoprotein_NlpE"/>
</dbReference>
<dbReference type="EMBL" id="NIPO01000001">
    <property type="protein sequence ID" value="PJR04150.1"/>
    <property type="molecule type" value="Genomic_DNA"/>
</dbReference>
<organism evidence="2 3">
    <name type="scientific">Avrilella dinanensis</name>
    <dbReference type="NCBI Taxonomy" id="2008672"/>
    <lineage>
        <taxon>Bacteria</taxon>
        <taxon>Pseudomonadati</taxon>
        <taxon>Bacteroidota</taxon>
        <taxon>Flavobacteriia</taxon>
        <taxon>Flavobacteriales</taxon>
        <taxon>Flavobacteriaceae</taxon>
        <taxon>Avrilella</taxon>
    </lineage>
</organism>
<proteinExistence type="predicted"/>
<dbReference type="Pfam" id="PF04170">
    <property type="entry name" value="NlpE"/>
    <property type="match status" value="1"/>
</dbReference>
<evidence type="ECO:0008006" key="4">
    <source>
        <dbReference type="Google" id="ProtNLM"/>
    </source>
</evidence>
<evidence type="ECO:0000313" key="3">
    <source>
        <dbReference type="Proteomes" id="UP000231960"/>
    </source>
</evidence>
<accession>A0A2M9R5L7</accession>
<sequence length="148" mass="16366">MKKIVLSLSLVAAVLVSCNEKKETPAENTVESTAVTENPDPAHNAQNSLDWAGEYTGVLPCADCEGIEYLVKLNDDNTFEVTTKYLPTGESSVEKGNIMWHDDGTVVHLKNDNFDAKYKVIENGIIHLDQDGNVIEGEMESLYHLIKK</sequence>
<feature type="region of interest" description="Disordered" evidence="1">
    <location>
        <begin position="22"/>
        <end position="46"/>
    </location>
</feature>
<dbReference type="AlphaFoldDB" id="A0A2M9R5L7"/>
<evidence type="ECO:0000256" key="1">
    <source>
        <dbReference type="SAM" id="MobiDB-lite"/>
    </source>
</evidence>
<reference evidence="2 3" key="1">
    <citation type="submission" date="2017-06" db="EMBL/GenBank/DDBJ databases">
        <title>Description of Avrilella dinanensis gen. nov. sp. nov.</title>
        <authorList>
            <person name="Leyer C."/>
            <person name="Sassi M."/>
            <person name="Minet J."/>
            <person name="Kayal S."/>
            <person name="Cattoir V."/>
        </authorList>
    </citation>
    <scope>NUCLEOTIDE SEQUENCE [LARGE SCALE GENOMIC DNA]</scope>
    <source>
        <strain evidence="2 3">UR159</strain>
    </source>
</reference>
<gene>
    <name evidence="2" type="ORF">CDL10_06160</name>
</gene>
<dbReference type="Proteomes" id="UP000231960">
    <property type="component" value="Unassembled WGS sequence"/>
</dbReference>
<feature type="compositionally biased region" description="Polar residues" evidence="1">
    <location>
        <begin position="26"/>
        <end position="36"/>
    </location>
</feature>
<dbReference type="OrthoDB" id="5348860at2"/>